<keyword evidence="5 6" id="KW-0472">Membrane</keyword>
<dbReference type="Pfam" id="PF07690">
    <property type="entry name" value="MFS_1"/>
    <property type="match status" value="1"/>
</dbReference>
<dbReference type="PROSITE" id="PS50850">
    <property type="entry name" value="MFS"/>
    <property type="match status" value="1"/>
</dbReference>
<comment type="caution">
    <text evidence="8">The sequence shown here is derived from an EMBL/GenBank/DDBJ whole genome shotgun (WGS) entry which is preliminary data.</text>
</comment>
<evidence type="ECO:0000256" key="1">
    <source>
        <dbReference type="ARBA" id="ARBA00004651"/>
    </source>
</evidence>
<dbReference type="InterPro" id="IPR036259">
    <property type="entry name" value="MFS_trans_sf"/>
</dbReference>
<sequence>MPTAETVIAARVLQGCAAATFAPTAIGYLTRTIPAHRRAHAFTALTSAFLASAVVAQVAAQFIADRWGWSAAFLASAVVTAGVAVLARVVLVPDRRDGATPLAEAYRGLLRAALLPRLLPFFLIALTLLFGFVGVYAAVRPTNPLGVAGDAGALLTLRATGLPAILLAPLAMPLLARLAPLHRLVVSTAAAALFIGAAAASVPAVGSVGLFTLLLAGFVFASAVALPAAMQATTAAAGAEHLAGANAMYGFWLYIGSSAAAPAVAGAVGLGFTGLGAVFAAVLLAGSAAALGAALLARRAG</sequence>
<feature type="transmembrane region" description="Helical" evidence="6">
    <location>
        <begin position="12"/>
        <end position="30"/>
    </location>
</feature>
<dbReference type="InterPro" id="IPR020846">
    <property type="entry name" value="MFS_dom"/>
</dbReference>
<feature type="transmembrane region" description="Helical" evidence="6">
    <location>
        <begin position="118"/>
        <end position="139"/>
    </location>
</feature>
<dbReference type="InterPro" id="IPR011701">
    <property type="entry name" value="MFS"/>
</dbReference>
<dbReference type="GO" id="GO:0022857">
    <property type="term" value="F:transmembrane transporter activity"/>
    <property type="evidence" value="ECO:0007669"/>
    <property type="project" value="InterPro"/>
</dbReference>
<evidence type="ECO:0000259" key="7">
    <source>
        <dbReference type="PROSITE" id="PS50850"/>
    </source>
</evidence>
<accession>A0A853BSA9</accession>
<keyword evidence="3 6" id="KW-0812">Transmembrane</keyword>
<evidence type="ECO:0000256" key="4">
    <source>
        <dbReference type="ARBA" id="ARBA00022989"/>
    </source>
</evidence>
<reference evidence="8 9" key="1">
    <citation type="submission" date="2020-07" db="EMBL/GenBank/DDBJ databases">
        <title>Sequencing the genomes of 1000 actinobacteria strains.</title>
        <authorList>
            <person name="Klenk H.-P."/>
        </authorList>
    </citation>
    <scope>NUCLEOTIDE SEQUENCE [LARGE SCALE GENOMIC DNA]</scope>
    <source>
        <strain evidence="8 9">DSM 45927</strain>
    </source>
</reference>
<feature type="transmembrane region" description="Helical" evidence="6">
    <location>
        <begin position="42"/>
        <end position="63"/>
    </location>
</feature>
<dbReference type="PANTHER" id="PTHR42718">
    <property type="entry name" value="MAJOR FACILITATOR SUPERFAMILY MULTIDRUG TRANSPORTER MFSC"/>
    <property type="match status" value="1"/>
</dbReference>
<dbReference type="AlphaFoldDB" id="A0A853BSA9"/>
<dbReference type="Proteomes" id="UP000575985">
    <property type="component" value="Unassembled WGS sequence"/>
</dbReference>
<feature type="transmembrane region" description="Helical" evidence="6">
    <location>
        <begin position="151"/>
        <end position="172"/>
    </location>
</feature>
<evidence type="ECO:0000313" key="9">
    <source>
        <dbReference type="Proteomes" id="UP000575985"/>
    </source>
</evidence>
<feature type="transmembrane region" description="Helical" evidence="6">
    <location>
        <begin position="251"/>
        <end position="272"/>
    </location>
</feature>
<evidence type="ECO:0000256" key="2">
    <source>
        <dbReference type="ARBA" id="ARBA00022448"/>
    </source>
</evidence>
<proteinExistence type="predicted"/>
<dbReference type="SUPFAM" id="SSF103473">
    <property type="entry name" value="MFS general substrate transporter"/>
    <property type="match status" value="1"/>
</dbReference>
<dbReference type="Gene3D" id="1.20.1250.20">
    <property type="entry name" value="MFS general substrate transporter like domains"/>
    <property type="match status" value="1"/>
</dbReference>
<feature type="transmembrane region" description="Helical" evidence="6">
    <location>
        <begin position="208"/>
        <end position="230"/>
    </location>
</feature>
<dbReference type="EMBL" id="JACCFO010000001">
    <property type="protein sequence ID" value="NYI98033.1"/>
    <property type="molecule type" value="Genomic_DNA"/>
</dbReference>
<keyword evidence="9" id="KW-1185">Reference proteome</keyword>
<keyword evidence="2" id="KW-0813">Transport</keyword>
<evidence type="ECO:0000256" key="5">
    <source>
        <dbReference type="ARBA" id="ARBA00023136"/>
    </source>
</evidence>
<gene>
    <name evidence="8" type="ORF">HNR12_004310</name>
</gene>
<feature type="transmembrane region" description="Helical" evidence="6">
    <location>
        <begin position="184"/>
        <end position="202"/>
    </location>
</feature>
<comment type="subcellular location">
    <subcellularLocation>
        <location evidence="1">Cell membrane</location>
        <topology evidence="1">Multi-pass membrane protein</topology>
    </subcellularLocation>
</comment>
<evidence type="ECO:0000256" key="6">
    <source>
        <dbReference type="SAM" id="Phobius"/>
    </source>
</evidence>
<dbReference type="GO" id="GO:0005886">
    <property type="term" value="C:plasma membrane"/>
    <property type="evidence" value="ECO:0007669"/>
    <property type="project" value="UniProtKB-SubCell"/>
</dbReference>
<organism evidence="8 9">
    <name type="scientific">Streptomonospora nanhaiensis</name>
    <dbReference type="NCBI Taxonomy" id="1323731"/>
    <lineage>
        <taxon>Bacteria</taxon>
        <taxon>Bacillati</taxon>
        <taxon>Actinomycetota</taxon>
        <taxon>Actinomycetes</taxon>
        <taxon>Streptosporangiales</taxon>
        <taxon>Nocardiopsidaceae</taxon>
        <taxon>Streptomonospora</taxon>
    </lineage>
</organism>
<feature type="transmembrane region" description="Helical" evidence="6">
    <location>
        <begin position="278"/>
        <end position="297"/>
    </location>
</feature>
<keyword evidence="4 6" id="KW-1133">Transmembrane helix</keyword>
<protein>
    <submittedName>
        <fullName evidence="8">Putative MFS family arabinose efflux permease</fullName>
    </submittedName>
</protein>
<feature type="domain" description="Major facilitator superfamily (MFS) profile" evidence="7">
    <location>
        <begin position="1"/>
        <end position="301"/>
    </location>
</feature>
<feature type="transmembrane region" description="Helical" evidence="6">
    <location>
        <begin position="69"/>
        <end position="91"/>
    </location>
</feature>
<dbReference type="PANTHER" id="PTHR42718:SF9">
    <property type="entry name" value="MAJOR FACILITATOR SUPERFAMILY MULTIDRUG TRANSPORTER MFSC"/>
    <property type="match status" value="1"/>
</dbReference>
<evidence type="ECO:0000256" key="3">
    <source>
        <dbReference type="ARBA" id="ARBA00022692"/>
    </source>
</evidence>
<evidence type="ECO:0000313" key="8">
    <source>
        <dbReference type="EMBL" id="NYI98033.1"/>
    </source>
</evidence>
<name>A0A853BSA9_9ACTN</name>